<accession>A0A975P3Y6</accession>
<dbReference type="GO" id="GO:0043200">
    <property type="term" value="P:response to amino acid"/>
    <property type="evidence" value="ECO:0007669"/>
    <property type="project" value="TreeGrafter"/>
</dbReference>
<dbReference type="PROSITE" id="PS50956">
    <property type="entry name" value="HTH_ASNC_2"/>
    <property type="match status" value="1"/>
</dbReference>
<protein>
    <submittedName>
        <fullName evidence="5">Lrp/AsnC family transcriptional regulator</fullName>
    </submittedName>
</protein>
<dbReference type="PRINTS" id="PR00033">
    <property type="entry name" value="HTHASNC"/>
</dbReference>
<dbReference type="Proteomes" id="UP000679352">
    <property type="component" value="Chromosome"/>
</dbReference>
<dbReference type="PANTHER" id="PTHR30154:SF34">
    <property type="entry name" value="TRANSCRIPTIONAL REGULATOR AZLB"/>
    <property type="match status" value="1"/>
</dbReference>
<evidence type="ECO:0000313" key="6">
    <source>
        <dbReference type="Proteomes" id="UP000679352"/>
    </source>
</evidence>
<dbReference type="InterPro" id="IPR011991">
    <property type="entry name" value="ArsR-like_HTH"/>
</dbReference>
<evidence type="ECO:0000313" key="5">
    <source>
        <dbReference type="EMBL" id="QWK89379.1"/>
    </source>
</evidence>
<dbReference type="RefSeq" id="WP_215504857.1">
    <property type="nucleotide sequence ID" value="NZ_CP076361.1"/>
</dbReference>
<dbReference type="GO" id="GO:0043565">
    <property type="term" value="F:sequence-specific DNA binding"/>
    <property type="evidence" value="ECO:0007669"/>
    <property type="project" value="InterPro"/>
</dbReference>
<evidence type="ECO:0000256" key="2">
    <source>
        <dbReference type="ARBA" id="ARBA00023125"/>
    </source>
</evidence>
<dbReference type="Gene3D" id="1.10.10.10">
    <property type="entry name" value="Winged helix-like DNA-binding domain superfamily/Winged helix DNA-binding domain"/>
    <property type="match status" value="1"/>
</dbReference>
<dbReference type="Pfam" id="PF01037">
    <property type="entry name" value="AsnC_trans_reg"/>
    <property type="match status" value="1"/>
</dbReference>
<evidence type="ECO:0000259" key="4">
    <source>
        <dbReference type="PROSITE" id="PS50956"/>
    </source>
</evidence>
<dbReference type="Pfam" id="PF13404">
    <property type="entry name" value="HTH_AsnC-type"/>
    <property type="match status" value="1"/>
</dbReference>
<dbReference type="SUPFAM" id="SSF54909">
    <property type="entry name" value="Dimeric alpha+beta barrel"/>
    <property type="match status" value="1"/>
</dbReference>
<dbReference type="AlphaFoldDB" id="A0A975P3Y6"/>
<dbReference type="PANTHER" id="PTHR30154">
    <property type="entry name" value="LEUCINE-RESPONSIVE REGULATORY PROTEIN"/>
    <property type="match status" value="1"/>
</dbReference>
<keyword evidence="6" id="KW-1185">Reference proteome</keyword>
<dbReference type="EMBL" id="CP076361">
    <property type="protein sequence ID" value="QWK89379.1"/>
    <property type="molecule type" value="Genomic_DNA"/>
</dbReference>
<dbReference type="GO" id="GO:0005829">
    <property type="term" value="C:cytosol"/>
    <property type="evidence" value="ECO:0007669"/>
    <property type="project" value="TreeGrafter"/>
</dbReference>
<dbReference type="InterPro" id="IPR019888">
    <property type="entry name" value="Tscrpt_reg_AsnC-like"/>
</dbReference>
<proteinExistence type="predicted"/>
<keyword evidence="3" id="KW-0804">Transcription</keyword>
<dbReference type="InterPro" id="IPR011008">
    <property type="entry name" value="Dimeric_a/b-barrel"/>
</dbReference>
<evidence type="ECO:0000256" key="1">
    <source>
        <dbReference type="ARBA" id="ARBA00023015"/>
    </source>
</evidence>
<dbReference type="InterPro" id="IPR000485">
    <property type="entry name" value="AsnC-type_HTH_dom"/>
</dbReference>
<dbReference type="CDD" id="cd00090">
    <property type="entry name" value="HTH_ARSR"/>
    <property type="match status" value="1"/>
</dbReference>
<dbReference type="SUPFAM" id="SSF46785">
    <property type="entry name" value="Winged helix' DNA-binding domain"/>
    <property type="match status" value="1"/>
</dbReference>
<feature type="domain" description="HTH asnC-type" evidence="4">
    <location>
        <begin position="1"/>
        <end position="62"/>
    </location>
</feature>
<organism evidence="5 6">
    <name type="scientific">Gemmobacter fulvus</name>
    <dbReference type="NCBI Taxonomy" id="2840474"/>
    <lineage>
        <taxon>Bacteria</taxon>
        <taxon>Pseudomonadati</taxon>
        <taxon>Pseudomonadota</taxon>
        <taxon>Alphaproteobacteria</taxon>
        <taxon>Rhodobacterales</taxon>
        <taxon>Paracoccaceae</taxon>
        <taxon>Gemmobacter</taxon>
    </lineage>
</organism>
<keyword evidence="1" id="KW-0805">Transcription regulation</keyword>
<dbReference type="SMART" id="SM00344">
    <property type="entry name" value="HTH_ASNC"/>
    <property type="match status" value="1"/>
</dbReference>
<dbReference type="KEGG" id="gfu:KM031_10975"/>
<dbReference type="InterPro" id="IPR036390">
    <property type="entry name" value="WH_DNA-bd_sf"/>
</dbReference>
<dbReference type="InterPro" id="IPR019887">
    <property type="entry name" value="Tscrpt_reg_AsnC/Lrp_C"/>
</dbReference>
<keyword evidence="2" id="KW-0238">DNA-binding</keyword>
<dbReference type="InterPro" id="IPR036388">
    <property type="entry name" value="WH-like_DNA-bd_sf"/>
</dbReference>
<gene>
    <name evidence="5" type="ORF">KM031_10975</name>
</gene>
<evidence type="ECO:0000256" key="3">
    <source>
        <dbReference type="ARBA" id="ARBA00023163"/>
    </source>
</evidence>
<dbReference type="Gene3D" id="3.30.70.920">
    <property type="match status" value="1"/>
</dbReference>
<name>A0A975P3Y6_9RHOB</name>
<dbReference type="GO" id="GO:0006355">
    <property type="term" value="P:regulation of DNA-templated transcription"/>
    <property type="evidence" value="ECO:0007669"/>
    <property type="project" value="UniProtKB-ARBA"/>
</dbReference>
<sequence>MDSFDRKILALVQRDCQLKAEAIAEEVGLSTSAVQRRLRQLRTDKVITAEIAVVDRQSVGQSMTFITGLEIERENYDALARLRQWAARQDNIQQLYYVTGSVDLIAVITARDVAEYDDIAAQIMRENSQIKRMSTNVVLKEVKVGLYVPVAEDGAA</sequence>
<reference evidence="5" key="1">
    <citation type="submission" date="2021-06" db="EMBL/GenBank/DDBJ databases">
        <title>Direct submission.</title>
        <authorList>
            <person name="Lee C.-S."/>
            <person name="Jin L."/>
        </authorList>
    </citation>
    <scope>NUCLEOTIDE SEQUENCE</scope>
    <source>
        <strain evidence="5">Con5</strain>
    </source>
</reference>